<sequence>MDAIQKSFLKEPDSLTTDPGNVHIVVGGLVDLIALRDIRNSYQLAGDELVALALASGDLSYQYSYPIVFLYRHVIETSLKSVLLEKGVSFERSHNLVELAEKVVAIKSDAVSEDQIRFLVERAAEFEILDERSTRFRYGEEIGGEFLIHLGQLKEVVSAFVVLTSYI</sequence>
<gene>
    <name evidence="2" type="ordered locus">Oweho_3423</name>
</gene>
<evidence type="ECO:0000259" key="1">
    <source>
        <dbReference type="Pfam" id="PF05168"/>
    </source>
</evidence>
<dbReference type="OrthoDB" id="7833188at2"/>
<evidence type="ECO:0000313" key="2">
    <source>
        <dbReference type="EMBL" id="AEV34372.1"/>
    </source>
</evidence>
<keyword evidence="3" id="KW-1185">Reference proteome</keyword>
<dbReference type="KEGG" id="oho:Oweho_3423"/>
<dbReference type="STRING" id="926562.Oweho_3423"/>
<dbReference type="Proteomes" id="UP000005631">
    <property type="component" value="Chromosome"/>
</dbReference>
<feature type="domain" description="HEPN" evidence="1">
    <location>
        <begin position="65"/>
        <end position="140"/>
    </location>
</feature>
<protein>
    <submittedName>
        <fullName evidence="2">HEPN domain-containing protein</fullName>
    </submittedName>
</protein>
<dbReference type="HOGENOM" id="CLU_1592935_0_0_10"/>
<accession>G8R5Q6</accession>
<dbReference type="EMBL" id="CP003156">
    <property type="protein sequence ID" value="AEV34372.1"/>
    <property type="molecule type" value="Genomic_DNA"/>
</dbReference>
<reference evidence="2 3" key="1">
    <citation type="journal article" date="2012" name="Stand. Genomic Sci.">
        <title>Genome sequence of the orange-pigmented seawater bacterium Owenweeksia hongkongensis type strain (UST20020801(T)).</title>
        <authorList>
            <person name="Riedel T."/>
            <person name="Held B."/>
            <person name="Nolan M."/>
            <person name="Lucas S."/>
            <person name="Lapidus A."/>
            <person name="Tice H."/>
            <person name="Del Rio T.G."/>
            <person name="Cheng J.F."/>
            <person name="Han C."/>
            <person name="Tapia R."/>
            <person name="Goodwin L.A."/>
            <person name="Pitluck S."/>
            <person name="Liolios K."/>
            <person name="Mavromatis K."/>
            <person name="Pagani I."/>
            <person name="Ivanova N."/>
            <person name="Mikhailova N."/>
            <person name="Pati A."/>
            <person name="Chen A."/>
            <person name="Palaniappan K."/>
            <person name="Rohde M."/>
            <person name="Tindall B.J."/>
            <person name="Detter J.C."/>
            <person name="Goker M."/>
            <person name="Woyke T."/>
            <person name="Bristow J."/>
            <person name="Eisen J.A."/>
            <person name="Markowitz V."/>
            <person name="Hugenholtz P."/>
            <person name="Klenk H.P."/>
            <person name="Kyrpides N.C."/>
        </authorList>
    </citation>
    <scope>NUCLEOTIDE SEQUENCE</scope>
    <source>
        <strain evidence="3">DSM 17368 / JCM 12287 / NRRL B-23963</strain>
    </source>
</reference>
<name>G8R5Q6_OWEHD</name>
<proteinExistence type="predicted"/>
<dbReference type="RefSeq" id="WP_014203719.1">
    <property type="nucleotide sequence ID" value="NC_016599.1"/>
</dbReference>
<organism evidence="2 3">
    <name type="scientific">Owenweeksia hongkongensis (strain DSM 17368 / CIP 108786 / JCM 12287 / NRRL B-23963 / UST20020801)</name>
    <dbReference type="NCBI Taxonomy" id="926562"/>
    <lineage>
        <taxon>Bacteria</taxon>
        <taxon>Pseudomonadati</taxon>
        <taxon>Bacteroidota</taxon>
        <taxon>Flavobacteriia</taxon>
        <taxon>Flavobacteriales</taxon>
        <taxon>Owenweeksiaceae</taxon>
        <taxon>Owenweeksia</taxon>
    </lineage>
</organism>
<dbReference type="AlphaFoldDB" id="G8R5Q6"/>
<evidence type="ECO:0000313" key="3">
    <source>
        <dbReference type="Proteomes" id="UP000005631"/>
    </source>
</evidence>
<dbReference type="InterPro" id="IPR007842">
    <property type="entry name" value="HEPN_dom"/>
</dbReference>
<dbReference type="Pfam" id="PF05168">
    <property type="entry name" value="HEPN"/>
    <property type="match status" value="1"/>
</dbReference>
<dbReference type="Gene3D" id="1.20.120.330">
    <property type="entry name" value="Nucleotidyltransferases domain 2"/>
    <property type="match status" value="1"/>
</dbReference>